<accession>A0ACB8RRJ4</accession>
<sequence>MSIQNPTQLVTEFKKSGEFDRLRRELLTQFQTSDNMDSFMARVESIARERLDADVDNKLEKAAPDALHRELLQELNRYPLVERALADVPAFSDPAFAGGVRAHARKILQRDRGEAVPEDNVLLGATPNGADAGASPGAARPNGHGQALVLREVSPDDDGSMDMSQD</sequence>
<reference evidence="1" key="2">
    <citation type="journal article" date="2022" name="New Phytol.">
        <title>Evolutionary transition to the ectomycorrhizal habit in the genomes of a hyperdiverse lineage of mushroom-forming fungi.</title>
        <authorList>
            <person name="Looney B."/>
            <person name="Miyauchi S."/>
            <person name="Morin E."/>
            <person name="Drula E."/>
            <person name="Courty P.E."/>
            <person name="Kohler A."/>
            <person name="Kuo A."/>
            <person name="LaButti K."/>
            <person name="Pangilinan J."/>
            <person name="Lipzen A."/>
            <person name="Riley R."/>
            <person name="Andreopoulos W."/>
            <person name="He G."/>
            <person name="Johnson J."/>
            <person name="Nolan M."/>
            <person name="Tritt A."/>
            <person name="Barry K.W."/>
            <person name="Grigoriev I.V."/>
            <person name="Nagy L.G."/>
            <person name="Hibbett D."/>
            <person name="Henrissat B."/>
            <person name="Matheny P.B."/>
            <person name="Labbe J."/>
            <person name="Martin F.M."/>
        </authorList>
    </citation>
    <scope>NUCLEOTIDE SEQUENCE</scope>
    <source>
        <strain evidence="1">FP105234-sp</strain>
    </source>
</reference>
<comment type="caution">
    <text evidence="1">The sequence shown here is derived from an EMBL/GenBank/DDBJ whole genome shotgun (WGS) entry which is preliminary data.</text>
</comment>
<gene>
    <name evidence="1" type="ORF">FA95DRAFT_1542215</name>
</gene>
<keyword evidence="2" id="KW-1185">Reference proteome</keyword>
<evidence type="ECO:0000313" key="2">
    <source>
        <dbReference type="Proteomes" id="UP000814033"/>
    </source>
</evidence>
<organism evidence="1 2">
    <name type="scientific">Auriscalpium vulgare</name>
    <dbReference type="NCBI Taxonomy" id="40419"/>
    <lineage>
        <taxon>Eukaryota</taxon>
        <taxon>Fungi</taxon>
        <taxon>Dikarya</taxon>
        <taxon>Basidiomycota</taxon>
        <taxon>Agaricomycotina</taxon>
        <taxon>Agaricomycetes</taxon>
        <taxon>Russulales</taxon>
        <taxon>Auriscalpiaceae</taxon>
        <taxon>Auriscalpium</taxon>
    </lineage>
</organism>
<proteinExistence type="predicted"/>
<protein>
    <submittedName>
        <fullName evidence="1">Uncharacterized protein</fullName>
    </submittedName>
</protein>
<evidence type="ECO:0000313" key="1">
    <source>
        <dbReference type="EMBL" id="KAI0046728.1"/>
    </source>
</evidence>
<dbReference type="EMBL" id="MU275919">
    <property type="protein sequence ID" value="KAI0046728.1"/>
    <property type="molecule type" value="Genomic_DNA"/>
</dbReference>
<reference evidence="1" key="1">
    <citation type="submission" date="2021-02" db="EMBL/GenBank/DDBJ databases">
        <authorList>
            <consortium name="DOE Joint Genome Institute"/>
            <person name="Ahrendt S."/>
            <person name="Looney B.P."/>
            <person name="Miyauchi S."/>
            <person name="Morin E."/>
            <person name="Drula E."/>
            <person name="Courty P.E."/>
            <person name="Chicoki N."/>
            <person name="Fauchery L."/>
            <person name="Kohler A."/>
            <person name="Kuo A."/>
            <person name="Labutti K."/>
            <person name="Pangilinan J."/>
            <person name="Lipzen A."/>
            <person name="Riley R."/>
            <person name="Andreopoulos W."/>
            <person name="He G."/>
            <person name="Johnson J."/>
            <person name="Barry K.W."/>
            <person name="Grigoriev I.V."/>
            <person name="Nagy L."/>
            <person name="Hibbett D."/>
            <person name="Henrissat B."/>
            <person name="Matheny P.B."/>
            <person name="Labbe J."/>
            <person name="Martin F."/>
        </authorList>
    </citation>
    <scope>NUCLEOTIDE SEQUENCE</scope>
    <source>
        <strain evidence="1">FP105234-sp</strain>
    </source>
</reference>
<dbReference type="Proteomes" id="UP000814033">
    <property type="component" value="Unassembled WGS sequence"/>
</dbReference>
<name>A0ACB8RRJ4_9AGAM</name>